<dbReference type="GO" id="GO:0016491">
    <property type="term" value="F:oxidoreductase activity"/>
    <property type="evidence" value="ECO:0007669"/>
    <property type="project" value="InterPro"/>
</dbReference>
<feature type="domain" description="Thioredoxin" evidence="1">
    <location>
        <begin position="61"/>
        <end position="231"/>
    </location>
</feature>
<comment type="caution">
    <text evidence="2">The sequence shown here is derived from an EMBL/GenBank/DDBJ whole genome shotgun (WGS) entry which is preliminary data.</text>
</comment>
<evidence type="ECO:0000313" key="2">
    <source>
        <dbReference type="EMBL" id="OYQ25311.1"/>
    </source>
</evidence>
<dbReference type="SUPFAM" id="SSF52833">
    <property type="entry name" value="Thioredoxin-like"/>
    <property type="match status" value="1"/>
</dbReference>
<dbReference type="Proteomes" id="UP000216991">
    <property type="component" value="Unassembled WGS sequence"/>
</dbReference>
<dbReference type="InterPro" id="IPR036249">
    <property type="entry name" value="Thioredoxin-like_sf"/>
</dbReference>
<dbReference type="InterPro" id="IPR013766">
    <property type="entry name" value="Thioredoxin_domain"/>
</dbReference>
<gene>
    <name evidence="2" type="ORF">CHU93_13725</name>
</gene>
<proteinExistence type="predicted"/>
<accession>A0A255Y805</accession>
<evidence type="ECO:0000313" key="3">
    <source>
        <dbReference type="Proteomes" id="UP000216991"/>
    </source>
</evidence>
<dbReference type="PROSITE" id="PS51352">
    <property type="entry name" value="THIOREDOXIN_2"/>
    <property type="match status" value="1"/>
</dbReference>
<dbReference type="GO" id="GO:0016209">
    <property type="term" value="F:antioxidant activity"/>
    <property type="evidence" value="ECO:0007669"/>
    <property type="project" value="InterPro"/>
</dbReference>
<dbReference type="OrthoDB" id="9809746at2"/>
<dbReference type="AlphaFoldDB" id="A0A255Y805"/>
<dbReference type="InterPro" id="IPR000866">
    <property type="entry name" value="AhpC/TSA"/>
</dbReference>
<sequence length="231" mass="23937">MAAAARYSGLWRCPPCPDYHHGMTPIAPALDAETRRLAAYAQAYDALVAQLAARGAGRRAPRVGQRFPGFALPDAQGRFHTLAQLLAGGDALVISIHRGLWCPWCRVESAGWGDAGTALAAAGGRLVTISAEVDGSAAALAERAGALALVDVDLGLCLALGLVISLPAEMTAAYRDGGDDLALLLGGSGRLLPIPATFLIDADGIVRFAFVDPDFRRRAEPAAVLAALRSG</sequence>
<dbReference type="EMBL" id="NOXT01000122">
    <property type="protein sequence ID" value="OYQ25311.1"/>
    <property type="molecule type" value="Genomic_DNA"/>
</dbReference>
<evidence type="ECO:0000259" key="1">
    <source>
        <dbReference type="PROSITE" id="PS51352"/>
    </source>
</evidence>
<dbReference type="Pfam" id="PF00578">
    <property type="entry name" value="AhpC-TSA"/>
    <property type="match status" value="1"/>
</dbReference>
<dbReference type="Gene3D" id="3.40.30.10">
    <property type="entry name" value="Glutaredoxin"/>
    <property type="match status" value="1"/>
</dbReference>
<keyword evidence="3" id="KW-1185">Reference proteome</keyword>
<name>A0A255Y805_9SPHN</name>
<protein>
    <recommendedName>
        <fullName evidence="1">Thioredoxin domain-containing protein</fullName>
    </recommendedName>
</protein>
<reference evidence="2 3" key="1">
    <citation type="submission" date="2017-07" db="EMBL/GenBank/DDBJ databases">
        <title>Sandarakinorhabdus cyanobacteriorum sp. nov., a novel bacterium isolated from cyanobacterial aggregates in a eutrophic lake.</title>
        <authorList>
            <person name="Cai H."/>
        </authorList>
    </citation>
    <scope>NUCLEOTIDE SEQUENCE [LARGE SCALE GENOMIC DNA]</scope>
    <source>
        <strain evidence="2 3">TH057</strain>
    </source>
</reference>
<organism evidence="2 3">
    <name type="scientific">Sandarakinorhabdus cyanobacteriorum</name>
    <dbReference type="NCBI Taxonomy" id="1981098"/>
    <lineage>
        <taxon>Bacteria</taxon>
        <taxon>Pseudomonadati</taxon>
        <taxon>Pseudomonadota</taxon>
        <taxon>Alphaproteobacteria</taxon>
        <taxon>Sphingomonadales</taxon>
        <taxon>Sphingosinicellaceae</taxon>
        <taxon>Sandarakinorhabdus</taxon>
    </lineage>
</organism>